<organism evidence="3 4">
    <name type="scientific">Basidiobolus ranarum</name>
    <dbReference type="NCBI Taxonomy" id="34480"/>
    <lineage>
        <taxon>Eukaryota</taxon>
        <taxon>Fungi</taxon>
        <taxon>Fungi incertae sedis</taxon>
        <taxon>Zoopagomycota</taxon>
        <taxon>Entomophthoromycotina</taxon>
        <taxon>Basidiobolomycetes</taxon>
        <taxon>Basidiobolales</taxon>
        <taxon>Basidiobolaceae</taxon>
        <taxon>Basidiobolus</taxon>
    </lineage>
</organism>
<feature type="domain" description="Proteasome activator complex subunit 4-like HEAT repeat-like" evidence="2">
    <location>
        <begin position="1210"/>
        <end position="1463"/>
    </location>
</feature>
<dbReference type="SUPFAM" id="SSF48371">
    <property type="entry name" value="ARM repeat"/>
    <property type="match status" value="2"/>
</dbReference>
<reference evidence="3 4" key="1">
    <citation type="submission" date="2023-04" db="EMBL/GenBank/DDBJ databases">
        <title>Genome of Basidiobolus ranarum AG-B5.</title>
        <authorList>
            <person name="Stajich J.E."/>
            <person name="Carter-House D."/>
            <person name="Gryganskyi A."/>
        </authorList>
    </citation>
    <scope>NUCLEOTIDE SEQUENCE [LARGE SCALE GENOMIC DNA]</scope>
    <source>
        <strain evidence="3 4">AG-B5</strain>
    </source>
</reference>
<dbReference type="Pfam" id="PF23096">
    <property type="entry name" value="HEAT_PSME4"/>
    <property type="match status" value="1"/>
</dbReference>
<sequence length="1470" mass="168774">MSTVGKEPTVVPTSSWHSKPDYNQLLPYSISDREDPTSEPSALLAEIETGLASCVLSGDITLGANSWTKRLHAYLNLKYPLPLESRLKLADLYFQLLVAPRVYDSSMTQYWAVYLLKLVKKQHPDLPDNAWSIPWRPLHSTIESIIQQKQREKAHENDRRNVTTVMRTVEFTKRFFQPGSTQEILEEFLPSLYPFSHKVIPGALPSILSSPSATLSILSETLSTFTPTMLLRAQAYLVLFLPTNVSDVSLWFDTFLSVWGWQRNSSLWDTLWLDLYSRVARDRIGHITWEPRVVRHMFTVTLKTLEVPVGRGTGIAGRLKIGSKDKLLSFMKDKDVRASCARLIVYMMSPHEDNHVLFELKKLIQAVETFFHPSNHTHRLSSVLAGFLRNLTTYFLKRLSEESEPDCKTPEEFRITEEMKNEFVTTLKHVAFLSMFGKDDMVVNNSITALRCLGYVKPELIVPPLMEKVSYSLESLTETHRTNSSIIALSSLARIILTRKMYPMGATHILDLFNMVLPGIDANDSIKTITTFKFISSCLFCLPLMEADNPNSTLTVPSWSDELIEETVFSVTKGFEEFAINFIERIFALLENMPEREAGMTHMMLYCADLFFQSLSPEIFELVLAKTIAFISNNVIASAIKTIGIFCCTLTTSNRKSALAKFIPLCCSSILEEIENGAGSDVNATSQSDLKLTWFQSIFAGVLRYSGSEVMKYQKQVLETIATMTQLKSKRGYKYAGKALRNLIRSLTWTYTLDERNFSVSTMNDPNFRKTHFQQWGTIEDSHGLSLEWHVPSDEEINFALHMVEIFLKPMMLDLTQIADGSNASAVDKNDFIRKLTLCRYVVKGISTLTIDVPSNTCEADQEIHEDDNCTKGAHPKRRFINAGYCLTDSNDARCQDIRKTRLELGVLLHKLVHYLKNEREDDTKSIKIVLKIINVFLTNRGETKEKYESRRAVVKLLKMASQDYSTHTKRSQRYPRYVLARRLHMLHTERLFLNATIAPKLGIHQELMEDLLDMSMSHYTAIRKLAQSILDTAISCFQSSKYSLLERIFKQIESNKLSPDGLKGALYLLRMRPFQSAYLRDWNTMASFMKVIFNGRHENKESIQKLIEVVYLEFTYRYVSPTLTFNITEEIVEAAGKILNRQDLEILSKNASEQISERNSTNVQIYKDLINDLLAIVHANNLHWRFARMAILFLGLLLTRKDQPVNWEVVQYLAKTAVSELIVLRSVALKALNNNIYVHKQQALSAQTLAYKTQISPSLTLEDYLRQLNTPIQSEEEYTSAHFQDQEYLGWYQFTKQYKVYTPNNGQIAAILREPLESHAPLFLSEEFWDKCMVYMSQEQGDSDITVSVHNLLFFKGLFEIYDTQLLSILKNFIESNVNNYTYKNVQKTVAEIIAGMLRGSKHWEYTKWKSMLDFIAPLLTEKIFPNLTLEVIPLWTAALQWAMTNRDPRRFSTIIERLMEYPLNLETS</sequence>
<keyword evidence="3" id="KW-0647">Proteasome</keyword>
<evidence type="ECO:0000259" key="2">
    <source>
        <dbReference type="Pfam" id="PF23096"/>
    </source>
</evidence>
<accession>A0ABR2VWW7</accession>
<dbReference type="InterPro" id="IPR032430">
    <property type="entry name" value="Blm10_mid"/>
</dbReference>
<dbReference type="PANTHER" id="PTHR32170">
    <property type="entry name" value="PROTEASOME ACTIVATOR COMPLEX SUBUNIT 4"/>
    <property type="match status" value="1"/>
</dbReference>
<dbReference type="Pfam" id="PF16507">
    <property type="entry name" value="HEAT_PSME4_mid"/>
    <property type="match status" value="1"/>
</dbReference>
<dbReference type="EMBL" id="JASJQH010007549">
    <property type="protein sequence ID" value="KAK9704543.1"/>
    <property type="molecule type" value="Genomic_DNA"/>
</dbReference>
<dbReference type="InterPro" id="IPR016024">
    <property type="entry name" value="ARM-type_fold"/>
</dbReference>
<keyword evidence="4" id="KW-1185">Reference proteome</keyword>
<gene>
    <name evidence="3" type="primary">BLM3_2</name>
    <name evidence="3" type="ORF">K7432_010123</name>
</gene>
<feature type="domain" description="Proteasome activator Blm10 middle HEAT repeats region" evidence="1">
    <location>
        <begin position="360"/>
        <end position="849"/>
    </location>
</feature>
<dbReference type="InterPro" id="IPR055455">
    <property type="entry name" value="HEAT_PSME4"/>
</dbReference>
<dbReference type="GO" id="GO:0000502">
    <property type="term" value="C:proteasome complex"/>
    <property type="evidence" value="ECO:0007669"/>
    <property type="project" value="UniProtKB-KW"/>
</dbReference>
<dbReference type="Proteomes" id="UP001479436">
    <property type="component" value="Unassembled WGS sequence"/>
</dbReference>
<name>A0ABR2VWW7_9FUNG</name>
<dbReference type="PANTHER" id="PTHR32170:SF3">
    <property type="entry name" value="PROTEASOME ACTIVATOR COMPLEX SUBUNIT 4"/>
    <property type="match status" value="1"/>
</dbReference>
<evidence type="ECO:0000313" key="3">
    <source>
        <dbReference type="EMBL" id="KAK9704543.1"/>
    </source>
</evidence>
<evidence type="ECO:0000259" key="1">
    <source>
        <dbReference type="Pfam" id="PF16507"/>
    </source>
</evidence>
<dbReference type="InterPro" id="IPR035309">
    <property type="entry name" value="PSME4"/>
</dbReference>
<comment type="caution">
    <text evidence="3">The sequence shown here is derived from an EMBL/GenBank/DDBJ whole genome shotgun (WGS) entry which is preliminary data.</text>
</comment>
<feature type="non-terminal residue" evidence="3">
    <location>
        <position position="1470"/>
    </location>
</feature>
<proteinExistence type="predicted"/>
<protein>
    <submittedName>
        <fullName evidence="3">Proteasome activator BLM10</fullName>
    </submittedName>
</protein>
<evidence type="ECO:0000313" key="4">
    <source>
        <dbReference type="Proteomes" id="UP001479436"/>
    </source>
</evidence>